<proteinExistence type="predicted"/>
<organism evidence="1 2">
    <name type="scientific">Araneus ventricosus</name>
    <name type="common">Orbweaver spider</name>
    <name type="synonym">Epeira ventricosa</name>
    <dbReference type="NCBI Taxonomy" id="182803"/>
    <lineage>
        <taxon>Eukaryota</taxon>
        <taxon>Metazoa</taxon>
        <taxon>Ecdysozoa</taxon>
        <taxon>Arthropoda</taxon>
        <taxon>Chelicerata</taxon>
        <taxon>Arachnida</taxon>
        <taxon>Araneae</taxon>
        <taxon>Araneomorphae</taxon>
        <taxon>Entelegynae</taxon>
        <taxon>Araneoidea</taxon>
        <taxon>Araneidae</taxon>
        <taxon>Araneus</taxon>
    </lineage>
</organism>
<accession>A0A4Y2FGF7</accession>
<gene>
    <name evidence="1" type="ORF">AVEN_81270_1</name>
</gene>
<dbReference type="Proteomes" id="UP000499080">
    <property type="component" value="Unassembled WGS sequence"/>
</dbReference>
<reference evidence="1 2" key="1">
    <citation type="journal article" date="2019" name="Sci. Rep.">
        <title>Orb-weaving spider Araneus ventricosus genome elucidates the spidroin gene catalogue.</title>
        <authorList>
            <person name="Kono N."/>
            <person name="Nakamura H."/>
            <person name="Ohtoshi R."/>
            <person name="Moran D.A.P."/>
            <person name="Shinohara A."/>
            <person name="Yoshida Y."/>
            <person name="Fujiwara M."/>
            <person name="Mori M."/>
            <person name="Tomita M."/>
            <person name="Arakawa K."/>
        </authorList>
    </citation>
    <scope>NUCLEOTIDE SEQUENCE [LARGE SCALE GENOMIC DNA]</scope>
</reference>
<dbReference type="AlphaFoldDB" id="A0A4Y2FGF7"/>
<evidence type="ECO:0000313" key="1">
    <source>
        <dbReference type="EMBL" id="GBM40057.1"/>
    </source>
</evidence>
<evidence type="ECO:0000313" key="2">
    <source>
        <dbReference type="Proteomes" id="UP000499080"/>
    </source>
</evidence>
<dbReference type="EMBL" id="BGPR01000915">
    <property type="protein sequence ID" value="GBM40057.1"/>
    <property type="molecule type" value="Genomic_DNA"/>
</dbReference>
<protein>
    <submittedName>
        <fullName evidence="1">Uncharacterized protein</fullName>
    </submittedName>
</protein>
<sequence>MGGKIICHKRVVTLSDACAENSWEFMRRLRYAICNKTGFFSPIQVERLGTSFTDVPKCSTDALRSPTPPSANQYYFSSCFETPCYTHPYSASPHAGSQYRQNICFPAALAARSLKGYPAILIRLLTIRNSEHSIHFRQFTSVCHTDKRFSFPVFQKSRNSTGVNAPLKDD</sequence>
<keyword evidence="2" id="KW-1185">Reference proteome</keyword>
<name>A0A4Y2FGF7_ARAVE</name>
<comment type="caution">
    <text evidence="1">The sequence shown here is derived from an EMBL/GenBank/DDBJ whole genome shotgun (WGS) entry which is preliminary data.</text>
</comment>